<proteinExistence type="predicted"/>
<keyword evidence="2" id="KW-1185">Reference proteome</keyword>
<organism evidence="1 2">
    <name type="scientific">Westerdykella ornata</name>
    <dbReference type="NCBI Taxonomy" id="318751"/>
    <lineage>
        <taxon>Eukaryota</taxon>
        <taxon>Fungi</taxon>
        <taxon>Dikarya</taxon>
        <taxon>Ascomycota</taxon>
        <taxon>Pezizomycotina</taxon>
        <taxon>Dothideomycetes</taxon>
        <taxon>Pleosporomycetidae</taxon>
        <taxon>Pleosporales</taxon>
        <taxon>Sporormiaceae</taxon>
        <taxon>Westerdykella</taxon>
    </lineage>
</organism>
<evidence type="ECO:0000313" key="1">
    <source>
        <dbReference type="EMBL" id="KAF2278883.1"/>
    </source>
</evidence>
<protein>
    <submittedName>
        <fullName evidence="1">Uncharacterized protein</fullName>
    </submittedName>
</protein>
<sequence>MREIRQLKYRNFNSTIRLYHFSAHRITLAEFKRSWAARHKYYSHSGIVDDTFKNDPVTEGDEIPPGCLEVAYLPRVFQNGGSAIGIRSANSIHWFCFRKSANSLIDNAIDLHSEPLFDMVASVEKNPEDYYGSEHWRWYESLRACQEAHMGQVCEK</sequence>
<evidence type="ECO:0000313" key="2">
    <source>
        <dbReference type="Proteomes" id="UP000800097"/>
    </source>
</evidence>
<dbReference type="RefSeq" id="XP_033656422.1">
    <property type="nucleotide sequence ID" value="XM_033793870.1"/>
</dbReference>
<gene>
    <name evidence="1" type="ORF">EI97DRAFT_222582</name>
</gene>
<dbReference type="Proteomes" id="UP000800097">
    <property type="component" value="Unassembled WGS sequence"/>
</dbReference>
<accession>A0A6A6JRZ7</accession>
<dbReference type="GeneID" id="54547045"/>
<dbReference type="AlphaFoldDB" id="A0A6A6JRZ7"/>
<name>A0A6A6JRZ7_WESOR</name>
<reference evidence="1" key="1">
    <citation type="journal article" date="2020" name="Stud. Mycol.">
        <title>101 Dothideomycetes genomes: a test case for predicting lifestyles and emergence of pathogens.</title>
        <authorList>
            <person name="Haridas S."/>
            <person name="Albert R."/>
            <person name="Binder M."/>
            <person name="Bloem J."/>
            <person name="Labutti K."/>
            <person name="Salamov A."/>
            <person name="Andreopoulos B."/>
            <person name="Baker S."/>
            <person name="Barry K."/>
            <person name="Bills G."/>
            <person name="Bluhm B."/>
            <person name="Cannon C."/>
            <person name="Castanera R."/>
            <person name="Culley D."/>
            <person name="Daum C."/>
            <person name="Ezra D."/>
            <person name="Gonzalez J."/>
            <person name="Henrissat B."/>
            <person name="Kuo A."/>
            <person name="Liang C."/>
            <person name="Lipzen A."/>
            <person name="Lutzoni F."/>
            <person name="Magnuson J."/>
            <person name="Mondo S."/>
            <person name="Nolan M."/>
            <person name="Ohm R."/>
            <person name="Pangilinan J."/>
            <person name="Park H.-J."/>
            <person name="Ramirez L."/>
            <person name="Alfaro M."/>
            <person name="Sun H."/>
            <person name="Tritt A."/>
            <person name="Yoshinaga Y."/>
            <person name="Zwiers L.-H."/>
            <person name="Turgeon B."/>
            <person name="Goodwin S."/>
            <person name="Spatafora J."/>
            <person name="Crous P."/>
            <person name="Grigoriev I."/>
        </authorList>
    </citation>
    <scope>NUCLEOTIDE SEQUENCE</scope>
    <source>
        <strain evidence="1">CBS 379.55</strain>
    </source>
</reference>
<dbReference type="EMBL" id="ML986487">
    <property type="protein sequence ID" value="KAF2278883.1"/>
    <property type="molecule type" value="Genomic_DNA"/>
</dbReference>
<dbReference type="OrthoDB" id="3762348at2759"/>